<protein>
    <submittedName>
        <fullName evidence="3">(rape) hypothetical protein</fullName>
    </submittedName>
</protein>
<gene>
    <name evidence="3" type="ORF">DARMORV10_C03P31150.1</name>
</gene>
<accession>A0A816IDJ5</accession>
<dbReference type="EMBL" id="HG994367">
    <property type="protein sequence ID" value="CAF1701562.1"/>
    <property type="molecule type" value="Genomic_DNA"/>
</dbReference>
<reference evidence="3" key="1">
    <citation type="submission" date="2021-01" db="EMBL/GenBank/DDBJ databases">
        <authorList>
            <consortium name="Genoscope - CEA"/>
            <person name="William W."/>
        </authorList>
    </citation>
    <scope>NUCLEOTIDE SEQUENCE</scope>
</reference>
<sequence length="176" mass="19905">MATFCLCIYITSIRTCWCRLACHNPLLRQRETKKNMNTTKKVLDVSPFLLLESSADSDSYRQGGGADQIEGAHDGEPNVNNNDYADRDDTDESCTANPYETSCVTTWRPIFDAEDTVKEEIILTAGEEEDEDGEGEVNSYIIRYMRSQRENLTVDSSAVVSEMDKNRMFWEACLAS</sequence>
<feature type="region of interest" description="Disordered" evidence="1">
    <location>
        <begin position="56"/>
        <end position="93"/>
    </location>
</feature>
<dbReference type="Proteomes" id="UP001295469">
    <property type="component" value="Chromosome C03"/>
</dbReference>
<organism evidence="3">
    <name type="scientific">Brassica napus</name>
    <name type="common">Rape</name>
    <dbReference type="NCBI Taxonomy" id="3708"/>
    <lineage>
        <taxon>Eukaryota</taxon>
        <taxon>Viridiplantae</taxon>
        <taxon>Streptophyta</taxon>
        <taxon>Embryophyta</taxon>
        <taxon>Tracheophyta</taxon>
        <taxon>Spermatophyta</taxon>
        <taxon>Magnoliopsida</taxon>
        <taxon>eudicotyledons</taxon>
        <taxon>Gunneridae</taxon>
        <taxon>Pentapetalae</taxon>
        <taxon>rosids</taxon>
        <taxon>malvids</taxon>
        <taxon>Brassicales</taxon>
        <taxon>Brassicaceae</taxon>
        <taxon>Brassiceae</taxon>
        <taxon>Brassica</taxon>
    </lineage>
</organism>
<feature type="signal peptide" evidence="2">
    <location>
        <begin position="1"/>
        <end position="18"/>
    </location>
</feature>
<dbReference type="AlphaFoldDB" id="A0A816IDJ5"/>
<evidence type="ECO:0000256" key="1">
    <source>
        <dbReference type="SAM" id="MobiDB-lite"/>
    </source>
</evidence>
<feature type="chain" id="PRO_5032981884" evidence="2">
    <location>
        <begin position="19"/>
        <end position="176"/>
    </location>
</feature>
<proteinExistence type="predicted"/>
<dbReference type="PANTHER" id="PTHR35726:SF11">
    <property type="entry name" value="MYELIN TRANSCRIPTION FACTOR-LIKE PROTEIN"/>
    <property type="match status" value="1"/>
</dbReference>
<dbReference type="OrthoDB" id="1077311at2759"/>
<dbReference type="PANTHER" id="PTHR35726">
    <property type="entry name" value="GLUTAMIC ACID-RICH PROTEIN-LIKE"/>
    <property type="match status" value="1"/>
</dbReference>
<evidence type="ECO:0000256" key="2">
    <source>
        <dbReference type="SAM" id="SignalP"/>
    </source>
</evidence>
<keyword evidence="2" id="KW-0732">Signal</keyword>
<evidence type="ECO:0000313" key="3">
    <source>
        <dbReference type="EMBL" id="CAF1701562.1"/>
    </source>
</evidence>
<name>A0A816IDJ5_BRANA</name>